<keyword evidence="3" id="KW-0238">DNA-binding</keyword>
<evidence type="ECO:0000256" key="2">
    <source>
        <dbReference type="ARBA" id="ARBA00023015"/>
    </source>
</evidence>
<evidence type="ECO:0000259" key="5">
    <source>
        <dbReference type="PROSITE" id="PS50931"/>
    </source>
</evidence>
<dbReference type="Pfam" id="PF03466">
    <property type="entry name" value="LysR_substrate"/>
    <property type="match status" value="1"/>
</dbReference>
<dbReference type="EMBL" id="CADIKM010000004">
    <property type="protein sequence ID" value="CAB3782017.1"/>
    <property type="molecule type" value="Genomic_DNA"/>
</dbReference>
<dbReference type="GO" id="GO:0000976">
    <property type="term" value="F:transcription cis-regulatory region binding"/>
    <property type="evidence" value="ECO:0007669"/>
    <property type="project" value="TreeGrafter"/>
</dbReference>
<evidence type="ECO:0000256" key="4">
    <source>
        <dbReference type="ARBA" id="ARBA00023163"/>
    </source>
</evidence>
<dbReference type="AlphaFoldDB" id="A0A6S7B196"/>
<proteinExistence type="inferred from homology"/>
<dbReference type="Gene3D" id="3.40.190.10">
    <property type="entry name" value="Periplasmic binding protein-like II"/>
    <property type="match status" value="2"/>
</dbReference>
<dbReference type="Gene3D" id="1.10.10.10">
    <property type="entry name" value="Winged helix-like DNA-binding domain superfamily/Winged helix DNA-binding domain"/>
    <property type="match status" value="1"/>
</dbReference>
<dbReference type="Pfam" id="PF00126">
    <property type="entry name" value="HTH_1"/>
    <property type="match status" value="1"/>
</dbReference>
<evidence type="ECO:0000313" key="6">
    <source>
        <dbReference type="EMBL" id="CAB3782017.1"/>
    </source>
</evidence>
<dbReference type="PROSITE" id="PS50931">
    <property type="entry name" value="HTH_LYSR"/>
    <property type="match status" value="1"/>
</dbReference>
<dbReference type="PRINTS" id="PR00039">
    <property type="entry name" value="HTHLYSR"/>
</dbReference>
<feature type="domain" description="HTH lysR-type" evidence="5">
    <location>
        <begin position="1"/>
        <end position="60"/>
    </location>
</feature>
<dbReference type="Proteomes" id="UP000494115">
    <property type="component" value="Unassembled WGS sequence"/>
</dbReference>
<evidence type="ECO:0000256" key="1">
    <source>
        <dbReference type="ARBA" id="ARBA00009437"/>
    </source>
</evidence>
<gene>
    <name evidence="6" type="primary">cysB_2</name>
    <name evidence="6" type="ORF">LMG28138_01419</name>
</gene>
<accession>A0A6S7B196</accession>
<dbReference type="InterPro" id="IPR036390">
    <property type="entry name" value="WH_DNA-bd_sf"/>
</dbReference>
<reference evidence="6 7" key="1">
    <citation type="submission" date="2020-04" db="EMBL/GenBank/DDBJ databases">
        <authorList>
            <person name="De Canck E."/>
        </authorList>
    </citation>
    <scope>NUCLEOTIDE SEQUENCE [LARGE SCALE GENOMIC DNA]</scope>
    <source>
        <strain evidence="6 7">LMG 28138</strain>
    </source>
</reference>
<sequence length="342" mass="37543">MNLHQFRFVREAVRQNLNLTAAAKALYTSQPGISKSIIELEEELGILIFTRHGKRLKDITEQGKVVVAAAERILREVEALKRVGADYVTQDQGELIIAATPTYARYLLPSAIARFRPRFPKVLVSILQGSSSQVSAMISSGEADLVLTPGDLSGDDTLLTLPCANSRPVAVVPVDHPLAGRARLESDDLARFPLIVDDDTFGQQEMFRQGNRMHNVALRAADAEMVKTYVALGLGIGIVEEMAFDTERDRGLCVLPFDHVSDSRTAYVAFRRDAFVRSCVHTLVELLSPTSSLEHVEQAMRNTAANVTDLAANNVTPLRRPLRPVPAPGRKKPVYSVTATAF</sequence>
<keyword evidence="4" id="KW-0804">Transcription</keyword>
<dbReference type="SUPFAM" id="SSF53850">
    <property type="entry name" value="Periplasmic binding protein-like II"/>
    <property type="match status" value="1"/>
</dbReference>
<comment type="similarity">
    <text evidence="1">Belongs to the LysR transcriptional regulatory family.</text>
</comment>
<keyword evidence="7" id="KW-1185">Reference proteome</keyword>
<dbReference type="InterPro" id="IPR036388">
    <property type="entry name" value="WH-like_DNA-bd_sf"/>
</dbReference>
<dbReference type="PANTHER" id="PTHR30126">
    <property type="entry name" value="HTH-TYPE TRANSCRIPTIONAL REGULATOR"/>
    <property type="match status" value="1"/>
</dbReference>
<protein>
    <submittedName>
        <fullName evidence="6">HTH-type transcriptional regulator CysB</fullName>
    </submittedName>
</protein>
<name>A0A6S7B196_9BURK</name>
<dbReference type="InterPro" id="IPR000847">
    <property type="entry name" value="LysR_HTH_N"/>
</dbReference>
<dbReference type="PANTHER" id="PTHR30126:SF6">
    <property type="entry name" value="HTH-TYPE TRANSCRIPTIONAL REGULATOR CYSB-RELATED"/>
    <property type="match status" value="1"/>
</dbReference>
<organism evidence="6 7">
    <name type="scientific">Pararobbsia alpina</name>
    <dbReference type="NCBI Taxonomy" id="621374"/>
    <lineage>
        <taxon>Bacteria</taxon>
        <taxon>Pseudomonadati</taxon>
        <taxon>Pseudomonadota</taxon>
        <taxon>Betaproteobacteria</taxon>
        <taxon>Burkholderiales</taxon>
        <taxon>Burkholderiaceae</taxon>
        <taxon>Pararobbsia</taxon>
    </lineage>
</organism>
<evidence type="ECO:0000256" key="3">
    <source>
        <dbReference type="ARBA" id="ARBA00023125"/>
    </source>
</evidence>
<dbReference type="InterPro" id="IPR005119">
    <property type="entry name" value="LysR_subst-bd"/>
</dbReference>
<dbReference type="GO" id="GO:0003700">
    <property type="term" value="F:DNA-binding transcription factor activity"/>
    <property type="evidence" value="ECO:0007669"/>
    <property type="project" value="InterPro"/>
</dbReference>
<dbReference type="SUPFAM" id="SSF46785">
    <property type="entry name" value="Winged helix' DNA-binding domain"/>
    <property type="match status" value="1"/>
</dbReference>
<keyword evidence="2" id="KW-0805">Transcription regulation</keyword>
<evidence type="ECO:0000313" key="7">
    <source>
        <dbReference type="Proteomes" id="UP000494115"/>
    </source>
</evidence>
<dbReference type="GO" id="GO:0019344">
    <property type="term" value="P:cysteine biosynthetic process"/>
    <property type="evidence" value="ECO:0007669"/>
    <property type="project" value="TreeGrafter"/>
</dbReference>